<evidence type="ECO:0000256" key="1">
    <source>
        <dbReference type="SAM" id="MobiDB-lite"/>
    </source>
</evidence>
<dbReference type="EMBL" id="BLXT01007853">
    <property type="protein sequence ID" value="GFO43057.1"/>
    <property type="molecule type" value="Genomic_DNA"/>
</dbReference>
<gene>
    <name evidence="2" type="ORF">PoB_006956200</name>
</gene>
<organism evidence="2 3">
    <name type="scientific">Plakobranchus ocellatus</name>
    <dbReference type="NCBI Taxonomy" id="259542"/>
    <lineage>
        <taxon>Eukaryota</taxon>
        <taxon>Metazoa</taxon>
        <taxon>Spiralia</taxon>
        <taxon>Lophotrochozoa</taxon>
        <taxon>Mollusca</taxon>
        <taxon>Gastropoda</taxon>
        <taxon>Heterobranchia</taxon>
        <taxon>Euthyneura</taxon>
        <taxon>Panpulmonata</taxon>
        <taxon>Sacoglossa</taxon>
        <taxon>Placobranchoidea</taxon>
        <taxon>Plakobranchidae</taxon>
        <taxon>Plakobranchus</taxon>
    </lineage>
</organism>
<accession>A0AAV4DGE4</accession>
<evidence type="ECO:0000313" key="3">
    <source>
        <dbReference type="Proteomes" id="UP000735302"/>
    </source>
</evidence>
<reference evidence="2 3" key="1">
    <citation type="journal article" date="2021" name="Elife">
        <title>Chloroplast acquisition without the gene transfer in kleptoplastic sea slugs, Plakobranchus ocellatus.</title>
        <authorList>
            <person name="Maeda T."/>
            <person name="Takahashi S."/>
            <person name="Yoshida T."/>
            <person name="Shimamura S."/>
            <person name="Takaki Y."/>
            <person name="Nagai Y."/>
            <person name="Toyoda A."/>
            <person name="Suzuki Y."/>
            <person name="Arimoto A."/>
            <person name="Ishii H."/>
            <person name="Satoh N."/>
            <person name="Nishiyama T."/>
            <person name="Hasebe M."/>
            <person name="Maruyama T."/>
            <person name="Minagawa J."/>
            <person name="Obokata J."/>
            <person name="Shigenobu S."/>
        </authorList>
    </citation>
    <scope>NUCLEOTIDE SEQUENCE [LARGE SCALE GENOMIC DNA]</scope>
</reference>
<protein>
    <submittedName>
        <fullName evidence="2">Uncharacterized protein</fullName>
    </submittedName>
</protein>
<dbReference type="Proteomes" id="UP000735302">
    <property type="component" value="Unassembled WGS sequence"/>
</dbReference>
<comment type="caution">
    <text evidence="2">The sequence shown here is derived from an EMBL/GenBank/DDBJ whole genome shotgun (WGS) entry which is preliminary data.</text>
</comment>
<sequence>MKVGHVRQSSTSSASTEKDQNNIAGDTYKENTEKVIGVAELQNGVAATPSPPLRRSKAIVPVSLRKASRDTVPLA</sequence>
<name>A0AAV4DGE4_9GAST</name>
<feature type="region of interest" description="Disordered" evidence="1">
    <location>
        <begin position="1"/>
        <end position="28"/>
    </location>
</feature>
<dbReference type="AlphaFoldDB" id="A0AAV4DGE4"/>
<proteinExistence type="predicted"/>
<evidence type="ECO:0000313" key="2">
    <source>
        <dbReference type="EMBL" id="GFO43057.1"/>
    </source>
</evidence>
<keyword evidence="3" id="KW-1185">Reference proteome</keyword>